<sequence>MLLGVMKVLSTLFPTSKEKPYMLKVRASGWMIMTTVAVAVFTDIFMYGIIIPIIPNVLVDRLEVPPSRVQNDISLALLVYAAGLLVASPIFGALADIYQNRRLFMIIGLVASLGSTIMLCLARVLWVFILGRLIQGISGAAVWTVGLALITDSFPEENIGKMMGILSSCMSLAVFLGPLIGGVVYSRAGYYALFGILFGLICTDLFLRVFMLERKDLEKWKPIVEEERALERNTGSPSSDGVTTGNDATPYSSTAPRKKVPKSKPQSLVGLKLLKNGRMVNGLYIGVIIAWIFTALEAMLPLHVETIFHWSTLGSGLVFLPIALTSLISPLIGFWIDRRGPRWPLAVGLLIACPIFVLLRLPENSSIGDIVLLFALLTLLGLSSCMLLPSSMAEISTCVTAAERKKPGVFGKGGAYGLAFGLFNLAYSAGSVFGPLFVTGTKGWGTATWALGLICFVSAIPAILFTGGFLFKIRQSTRAEVHDANSTTGPETEESRCMSSRADEIVLSI</sequence>
<comment type="caution">
    <text evidence="1">The sequence shown here is derived from an EMBL/GenBank/DDBJ whole genome shotgun (WGS) entry which is preliminary data.</text>
</comment>
<accession>A0ACC3T0X9</accession>
<proteinExistence type="predicted"/>
<name>A0ACC3T0X9_LIPKO</name>
<dbReference type="EMBL" id="MU971368">
    <property type="protein sequence ID" value="KAK9237505.1"/>
    <property type="molecule type" value="Genomic_DNA"/>
</dbReference>
<evidence type="ECO:0000313" key="1">
    <source>
        <dbReference type="EMBL" id="KAK9237505.1"/>
    </source>
</evidence>
<dbReference type="Proteomes" id="UP001433508">
    <property type="component" value="Unassembled WGS sequence"/>
</dbReference>
<organism evidence="1 2">
    <name type="scientific">Lipomyces kononenkoae</name>
    <name type="common">Yeast</name>
    <dbReference type="NCBI Taxonomy" id="34357"/>
    <lineage>
        <taxon>Eukaryota</taxon>
        <taxon>Fungi</taxon>
        <taxon>Dikarya</taxon>
        <taxon>Ascomycota</taxon>
        <taxon>Saccharomycotina</taxon>
        <taxon>Lipomycetes</taxon>
        <taxon>Lipomycetales</taxon>
        <taxon>Lipomycetaceae</taxon>
        <taxon>Lipomyces</taxon>
    </lineage>
</organism>
<keyword evidence="2" id="KW-1185">Reference proteome</keyword>
<evidence type="ECO:0000313" key="2">
    <source>
        <dbReference type="Proteomes" id="UP001433508"/>
    </source>
</evidence>
<reference evidence="2" key="1">
    <citation type="journal article" date="2024" name="Front. Bioeng. Biotechnol.">
        <title>Genome-scale model development and genomic sequencing of the oleaginous clade Lipomyces.</title>
        <authorList>
            <person name="Czajka J.J."/>
            <person name="Han Y."/>
            <person name="Kim J."/>
            <person name="Mondo S.J."/>
            <person name="Hofstad B.A."/>
            <person name="Robles A."/>
            <person name="Haridas S."/>
            <person name="Riley R."/>
            <person name="LaButti K."/>
            <person name="Pangilinan J."/>
            <person name="Andreopoulos W."/>
            <person name="Lipzen A."/>
            <person name="Yan J."/>
            <person name="Wang M."/>
            <person name="Ng V."/>
            <person name="Grigoriev I.V."/>
            <person name="Spatafora J.W."/>
            <person name="Magnuson J.K."/>
            <person name="Baker S.E."/>
            <person name="Pomraning K.R."/>
        </authorList>
    </citation>
    <scope>NUCLEOTIDE SEQUENCE [LARGE SCALE GENOMIC DNA]</scope>
    <source>
        <strain evidence="2">CBS 7786</strain>
    </source>
</reference>
<gene>
    <name evidence="1" type="ORF">V1525DRAFT_403793</name>
</gene>
<protein>
    <submittedName>
        <fullName evidence="1">Major facilitator superfamily domain-containing protein</fullName>
    </submittedName>
</protein>